<reference evidence="4" key="1">
    <citation type="journal article" date="2021" name="Nat. Commun.">
        <title>Genetic determinants of endophytism in the Arabidopsis root mycobiome.</title>
        <authorList>
            <person name="Mesny F."/>
            <person name="Miyauchi S."/>
            <person name="Thiergart T."/>
            <person name="Pickel B."/>
            <person name="Atanasova L."/>
            <person name="Karlsson M."/>
            <person name="Huettel B."/>
            <person name="Barry K.W."/>
            <person name="Haridas S."/>
            <person name="Chen C."/>
            <person name="Bauer D."/>
            <person name="Andreopoulos W."/>
            <person name="Pangilinan J."/>
            <person name="LaButti K."/>
            <person name="Riley R."/>
            <person name="Lipzen A."/>
            <person name="Clum A."/>
            <person name="Drula E."/>
            <person name="Henrissat B."/>
            <person name="Kohler A."/>
            <person name="Grigoriev I.V."/>
            <person name="Martin F.M."/>
            <person name="Hacquard S."/>
        </authorList>
    </citation>
    <scope>NUCLEOTIDE SEQUENCE</scope>
    <source>
        <strain evidence="4">MPI-SDFR-AT-0117</strain>
    </source>
</reference>
<comment type="subcellular location">
    <subcellularLocation>
        <location evidence="1">Nucleus</location>
    </subcellularLocation>
</comment>
<organism evidence="4 5">
    <name type="scientific">Plectosphaerella plurivora</name>
    <dbReference type="NCBI Taxonomy" id="936078"/>
    <lineage>
        <taxon>Eukaryota</taxon>
        <taxon>Fungi</taxon>
        <taxon>Dikarya</taxon>
        <taxon>Ascomycota</taxon>
        <taxon>Pezizomycotina</taxon>
        <taxon>Sordariomycetes</taxon>
        <taxon>Hypocreomycetidae</taxon>
        <taxon>Glomerellales</taxon>
        <taxon>Plectosphaerellaceae</taxon>
        <taxon>Plectosphaerella</taxon>
    </lineage>
</organism>
<dbReference type="AlphaFoldDB" id="A0A9P8VEA0"/>
<evidence type="ECO:0000256" key="3">
    <source>
        <dbReference type="SAM" id="MobiDB-lite"/>
    </source>
</evidence>
<feature type="compositionally biased region" description="Polar residues" evidence="3">
    <location>
        <begin position="469"/>
        <end position="486"/>
    </location>
</feature>
<dbReference type="PANTHER" id="PTHR12610:SF12">
    <property type="entry name" value="SEQUENCE-SPECIFIC SINGLE-STRANDED DNA-BINDING PROTEIN, ISOFORM D"/>
    <property type="match status" value="1"/>
</dbReference>
<evidence type="ECO:0000256" key="1">
    <source>
        <dbReference type="ARBA" id="ARBA00004123"/>
    </source>
</evidence>
<feature type="region of interest" description="Disordered" evidence="3">
    <location>
        <begin position="543"/>
        <end position="762"/>
    </location>
</feature>
<feature type="compositionally biased region" description="Low complexity" evidence="3">
    <location>
        <begin position="626"/>
        <end position="642"/>
    </location>
</feature>
<dbReference type="EMBL" id="JAGSXJ010000006">
    <property type="protein sequence ID" value="KAH6690293.1"/>
    <property type="molecule type" value="Genomic_DNA"/>
</dbReference>
<dbReference type="GO" id="GO:0045944">
    <property type="term" value="P:positive regulation of transcription by RNA polymerase II"/>
    <property type="evidence" value="ECO:0007669"/>
    <property type="project" value="TreeGrafter"/>
</dbReference>
<feature type="compositionally biased region" description="Pro residues" evidence="3">
    <location>
        <begin position="454"/>
        <end position="463"/>
    </location>
</feature>
<dbReference type="PROSITE" id="PS50896">
    <property type="entry name" value="LISH"/>
    <property type="match status" value="1"/>
</dbReference>
<feature type="region of interest" description="Disordered" evidence="3">
    <location>
        <begin position="152"/>
        <end position="188"/>
    </location>
</feature>
<keyword evidence="5" id="KW-1185">Reference proteome</keyword>
<feature type="region of interest" description="Disordered" evidence="3">
    <location>
        <begin position="352"/>
        <end position="381"/>
    </location>
</feature>
<protein>
    <submittedName>
        <fullName evidence="4">SOM1 protein</fullName>
    </submittedName>
</protein>
<evidence type="ECO:0000256" key="2">
    <source>
        <dbReference type="ARBA" id="ARBA00023242"/>
    </source>
</evidence>
<feature type="region of interest" description="Disordered" evidence="3">
    <location>
        <begin position="444"/>
        <end position="529"/>
    </location>
</feature>
<accession>A0A9P8VEA0</accession>
<sequence>MNANPNMPMNMGGPVGAPVPMMNNGGGLPPQAIGPRQMQVSPENQRTLLNTYIYEYFIRNNMFDCARQLLQSDVQVNVQKDGNRRRDENGNPIGNGLGDDPMDTDSKDDVDAKLPDDLPAPKLPMPASETSFLYEWFSLFWDIFHAQRAKGGAGPVNQYVSHTQQQSRQRQTQQQDLLRGMRPDPGTLTQQQYSQMIRLNNGAMIGMKPGTLARTAMANNQNPQAMQHMMQQTAKQGQMQREPSDMDGNRPRPGSPGSSENAPSPSKRQRIDGAPFNPNQPGTLPNGAPRQGIPGQQVGNAQNPAQAQATQMLLTNGINPSALTPQQFRIFSDQPPHVQARSIVTYAQNLQAQQATQMPGANKTMPNPGGPPGGQGSPMMPQADQAALNAYYNTAELGPGGIRAPGGPQAAGGGSNHALQDYQMQLMLLEQQNKKRLMMARQEQDNMGGGMPRPDGPAGPPGPNGQAFPETSPQGGRTGASPNPSEQMKRGTPQMNNAGIPSPLPEGAQSRGSPNPMNFMPNTMDPSMAPNFFNKDMQGMAGNMVPNPQMNGMRPPSSHPGGPPFNGQMNPQMMARQGQAGGNPQQVQWQQGPNGQMMPAGQPGPGPGPVQAGTPLQRAMPPPSAPAAAAAANAARTNTSSPQQPPAPPTPSQANKAAPKKKETKNAKSKAAAQKKSNANLNAGTTPAADNAQEAEAPTPATPMTPVNANATSFNKNGQANAGPAGGQNPANAPAPAAAPPVPAVTHVDNSGQNASFGMDSNGGMDFGPMDFANPLVTNDVLNDFDFDSFLHEDGDTQAFDFNGGFGMEGTEGIGAD</sequence>
<evidence type="ECO:0000313" key="5">
    <source>
        <dbReference type="Proteomes" id="UP000770015"/>
    </source>
</evidence>
<dbReference type="InterPro" id="IPR006594">
    <property type="entry name" value="LisH"/>
</dbReference>
<evidence type="ECO:0000313" key="4">
    <source>
        <dbReference type="EMBL" id="KAH6690293.1"/>
    </source>
</evidence>
<feature type="compositionally biased region" description="Low complexity" evidence="3">
    <location>
        <begin position="295"/>
        <end position="306"/>
    </location>
</feature>
<comment type="caution">
    <text evidence="4">The sequence shown here is derived from an EMBL/GenBank/DDBJ whole genome shotgun (WGS) entry which is preliminary data.</text>
</comment>
<feature type="compositionally biased region" description="Polar residues" evidence="3">
    <location>
        <begin position="226"/>
        <end position="241"/>
    </location>
</feature>
<feature type="compositionally biased region" description="Low complexity" evidence="3">
    <location>
        <begin position="582"/>
        <end position="601"/>
    </location>
</feature>
<feature type="compositionally biased region" description="Low complexity" evidence="3">
    <location>
        <begin position="691"/>
        <end position="736"/>
    </location>
</feature>
<feature type="compositionally biased region" description="Polar residues" evidence="3">
    <location>
        <begin position="510"/>
        <end position="525"/>
    </location>
</feature>
<dbReference type="Proteomes" id="UP000770015">
    <property type="component" value="Unassembled WGS sequence"/>
</dbReference>
<dbReference type="PANTHER" id="PTHR12610">
    <property type="entry name" value="SINGLE STRANDED DNA BINDING PROTEIN"/>
    <property type="match status" value="1"/>
</dbReference>
<feature type="region of interest" description="Disordered" evidence="3">
    <location>
        <begin position="80"/>
        <end position="123"/>
    </location>
</feature>
<dbReference type="OrthoDB" id="5600002at2759"/>
<proteinExistence type="predicted"/>
<feature type="compositionally biased region" description="Polar residues" evidence="3">
    <location>
        <begin position="256"/>
        <end position="266"/>
    </location>
</feature>
<feature type="compositionally biased region" description="Basic and acidic residues" evidence="3">
    <location>
        <begin position="104"/>
        <end position="116"/>
    </location>
</feature>
<dbReference type="GO" id="GO:0005634">
    <property type="term" value="C:nucleus"/>
    <property type="evidence" value="ECO:0007669"/>
    <property type="project" value="UniProtKB-SubCell"/>
</dbReference>
<name>A0A9P8VEA0_9PEZI</name>
<feature type="compositionally biased region" description="Low complexity" evidence="3">
    <location>
        <begin position="669"/>
        <end position="683"/>
    </location>
</feature>
<gene>
    <name evidence="4" type="ORF">F5X68DRAFT_253196</name>
</gene>
<feature type="region of interest" description="Disordered" evidence="3">
    <location>
        <begin position="226"/>
        <end position="306"/>
    </location>
</feature>
<feature type="compositionally biased region" description="Low complexity" evidence="3">
    <location>
        <begin position="163"/>
        <end position="175"/>
    </location>
</feature>
<keyword evidence="2" id="KW-0539">Nucleus</keyword>